<dbReference type="InterPro" id="IPR023465">
    <property type="entry name" value="Riboflavin_kinase_dom_sf"/>
</dbReference>
<dbReference type="NCBIfam" id="NF004162">
    <property type="entry name" value="PRK05627.1-5"/>
    <property type="match status" value="1"/>
</dbReference>
<gene>
    <name evidence="17" type="ORF">INR99_08785</name>
</gene>
<dbReference type="GO" id="GO:0009398">
    <property type="term" value="P:FMN biosynthetic process"/>
    <property type="evidence" value="ECO:0007669"/>
    <property type="project" value="UniProtKB-UniRule"/>
</dbReference>
<dbReference type="NCBIfam" id="TIGR00083">
    <property type="entry name" value="ribF"/>
    <property type="match status" value="1"/>
</dbReference>
<evidence type="ECO:0000313" key="17">
    <source>
        <dbReference type="EMBL" id="MBE9609446.1"/>
    </source>
</evidence>
<evidence type="ECO:0000256" key="13">
    <source>
        <dbReference type="ARBA" id="ARBA00047880"/>
    </source>
</evidence>
<dbReference type="Gene3D" id="3.40.50.620">
    <property type="entry name" value="HUPs"/>
    <property type="match status" value="1"/>
</dbReference>
<dbReference type="Gene3D" id="2.40.30.30">
    <property type="entry name" value="Riboflavin kinase-like"/>
    <property type="match status" value="1"/>
</dbReference>
<evidence type="ECO:0000256" key="7">
    <source>
        <dbReference type="ARBA" id="ARBA00022695"/>
    </source>
</evidence>
<dbReference type="EC" id="2.7.7.2" evidence="15"/>
<reference evidence="17 18" key="1">
    <citation type="submission" date="2020-10" db="EMBL/GenBank/DDBJ databases">
        <title>The genome sequence of Chitinilyticum litopenaei 4Y14.</title>
        <authorList>
            <person name="Liu Y."/>
        </authorList>
    </citation>
    <scope>NUCLEOTIDE SEQUENCE [LARGE SCALE GENOMIC DNA]</scope>
    <source>
        <strain evidence="17 18">4Y14</strain>
    </source>
</reference>
<dbReference type="InterPro" id="IPR015864">
    <property type="entry name" value="FAD_synthase"/>
</dbReference>
<dbReference type="GO" id="GO:0008531">
    <property type="term" value="F:riboflavin kinase activity"/>
    <property type="evidence" value="ECO:0007669"/>
    <property type="project" value="UniProtKB-UniRule"/>
</dbReference>
<dbReference type="UniPathway" id="UPA00277">
    <property type="reaction ID" value="UER00407"/>
</dbReference>
<dbReference type="EC" id="2.7.1.26" evidence="15"/>
<feature type="domain" description="Riboflavin kinase" evidence="16">
    <location>
        <begin position="178"/>
        <end position="303"/>
    </location>
</feature>
<dbReference type="SUPFAM" id="SSF82114">
    <property type="entry name" value="Riboflavin kinase-like"/>
    <property type="match status" value="1"/>
</dbReference>
<comment type="catalytic activity">
    <reaction evidence="14 15">
        <text>FMN + ATP + H(+) = FAD + diphosphate</text>
        <dbReference type="Rhea" id="RHEA:17237"/>
        <dbReference type="ChEBI" id="CHEBI:15378"/>
        <dbReference type="ChEBI" id="CHEBI:30616"/>
        <dbReference type="ChEBI" id="CHEBI:33019"/>
        <dbReference type="ChEBI" id="CHEBI:57692"/>
        <dbReference type="ChEBI" id="CHEBI:58210"/>
        <dbReference type="EC" id="2.7.7.2"/>
    </reaction>
</comment>
<keyword evidence="6 15" id="KW-0808">Transferase</keyword>
<dbReference type="PANTHER" id="PTHR22749:SF6">
    <property type="entry name" value="RIBOFLAVIN KINASE"/>
    <property type="match status" value="1"/>
</dbReference>
<comment type="pathway">
    <text evidence="3 15">Cofactor biosynthesis; FMN biosynthesis; FMN from riboflavin (ATP route): step 1/1.</text>
</comment>
<comment type="pathway">
    <text evidence="2 15">Cofactor biosynthesis; FAD biosynthesis; FAD from FMN: step 1/1.</text>
</comment>
<dbReference type="InterPro" id="IPR014729">
    <property type="entry name" value="Rossmann-like_a/b/a_fold"/>
</dbReference>
<dbReference type="RefSeq" id="WP_194115970.1">
    <property type="nucleotide sequence ID" value="NZ_JADFUA010000004.1"/>
</dbReference>
<evidence type="ECO:0000259" key="16">
    <source>
        <dbReference type="SMART" id="SM00904"/>
    </source>
</evidence>
<dbReference type="UniPathway" id="UPA00276">
    <property type="reaction ID" value="UER00406"/>
</dbReference>
<evidence type="ECO:0000256" key="14">
    <source>
        <dbReference type="ARBA" id="ARBA00049494"/>
    </source>
</evidence>
<sequence length="308" mass="34085">MRVVRGAASAHLPPCVLAIGNFDGLHLGHQALLRRLRADAETAGLACAVLTFEPHPRELFTPDAAPARLTSLREKIELLAASGVDYLIVQRFDRRFAAIEAESFRDDMVVRELNARQILIGDDFRFGRQRRGDVALLAAHPALQVSALSEIQHQDERISSTAVRAALANGEMEHAAALLGRAYSISGRVVGGDRIGRQLGFPTANIQLKHNRPPLLGIFVVEVHGLGGVRQAVASLGFRPTIRGGDLKPKLEVHLFDFDADIYRRHLRVDFLHKLRDEEKYPDLESLTAQIARDCAAARQWFAINRPL</sequence>
<evidence type="ECO:0000256" key="3">
    <source>
        <dbReference type="ARBA" id="ARBA00005201"/>
    </source>
</evidence>
<organism evidence="17 18">
    <name type="scientific">Chitinilyticum piscinae</name>
    <dbReference type="NCBI Taxonomy" id="2866724"/>
    <lineage>
        <taxon>Bacteria</taxon>
        <taxon>Pseudomonadati</taxon>
        <taxon>Pseudomonadota</taxon>
        <taxon>Betaproteobacteria</taxon>
        <taxon>Neisseriales</taxon>
        <taxon>Chitinibacteraceae</taxon>
        <taxon>Chitinilyticum</taxon>
    </lineage>
</organism>
<keyword evidence="5 15" id="KW-0288">FMN</keyword>
<comment type="function">
    <text evidence="1">Catalyzes the phosphorylation of riboflavin to FMN followed by the adenylation of FMN to FAD.</text>
</comment>
<evidence type="ECO:0000256" key="11">
    <source>
        <dbReference type="ARBA" id="ARBA00022840"/>
    </source>
</evidence>
<dbReference type="InterPro" id="IPR023468">
    <property type="entry name" value="Riboflavin_kinase"/>
</dbReference>
<dbReference type="PIRSF" id="PIRSF004491">
    <property type="entry name" value="FAD_Synth"/>
    <property type="match status" value="1"/>
</dbReference>
<keyword evidence="18" id="KW-1185">Reference proteome</keyword>
<comment type="similarity">
    <text evidence="15">Belongs to the ribF family.</text>
</comment>
<keyword evidence="7 15" id="KW-0548">Nucleotidyltransferase</keyword>
<protein>
    <recommendedName>
        <fullName evidence="15">Riboflavin biosynthesis protein</fullName>
    </recommendedName>
    <domain>
        <recommendedName>
            <fullName evidence="15">Riboflavin kinase</fullName>
            <ecNumber evidence="15">2.7.1.26</ecNumber>
        </recommendedName>
        <alternativeName>
            <fullName evidence="15">Flavokinase</fullName>
        </alternativeName>
    </domain>
    <domain>
        <recommendedName>
            <fullName evidence="15">FMN adenylyltransferase</fullName>
            <ecNumber evidence="15">2.7.7.2</ecNumber>
        </recommendedName>
        <alternativeName>
            <fullName evidence="15">FAD pyrophosphorylase</fullName>
        </alternativeName>
        <alternativeName>
            <fullName evidence="15">FAD synthase</fullName>
        </alternativeName>
    </domain>
</protein>
<dbReference type="Proteomes" id="UP000604481">
    <property type="component" value="Unassembled WGS sequence"/>
</dbReference>
<dbReference type="FunFam" id="3.40.50.620:FF:000021">
    <property type="entry name" value="Riboflavin biosynthesis protein"/>
    <property type="match status" value="1"/>
</dbReference>
<dbReference type="SMART" id="SM00904">
    <property type="entry name" value="Flavokinase"/>
    <property type="match status" value="1"/>
</dbReference>
<keyword evidence="9 15" id="KW-0418">Kinase</keyword>
<evidence type="ECO:0000256" key="10">
    <source>
        <dbReference type="ARBA" id="ARBA00022827"/>
    </source>
</evidence>
<dbReference type="InterPro" id="IPR002606">
    <property type="entry name" value="Riboflavin_kinase_bac"/>
</dbReference>
<dbReference type="CDD" id="cd02064">
    <property type="entry name" value="FAD_synthetase_N"/>
    <property type="match status" value="1"/>
</dbReference>
<dbReference type="NCBIfam" id="NF004159">
    <property type="entry name" value="PRK05627.1-2"/>
    <property type="match status" value="1"/>
</dbReference>
<comment type="catalytic activity">
    <reaction evidence="13 15">
        <text>riboflavin + ATP = FMN + ADP + H(+)</text>
        <dbReference type="Rhea" id="RHEA:14357"/>
        <dbReference type="ChEBI" id="CHEBI:15378"/>
        <dbReference type="ChEBI" id="CHEBI:30616"/>
        <dbReference type="ChEBI" id="CHEBI:57986"/>
        <dbReference type="ChEBI" id="CHEBI:58210"/>
        <dbReference type="ChEBI" id="CHEBI:456216"/>
        <dbReference type="EC" id="2.7.1.26"/>
    </reaction>
</comment>
<keyword evidence="8 15" id="KW-0547">Nucleotide-binding</keyword>
<evidence type="ECO:0000256" key="8">
    <source>
        <dbReference type="ARBA" id="ARBA00022741"/>
    </source>
</evidence>
<keyword evidence="4 15" id="KW-0285">Flavoprotein</keyword>
<proteinExistence type="inferred from homology"/>
<comment type="caution">
    <text evidence="17">The sequence shown here is derived from an EMBL/GenBank/DDBJ whole genome shotgun (WGS) entry which is preliminary data.</text>
</comment>
<dbReference type="SUPFAM" id="SSF52374">
    <property type="entry name" value="Nucleotidylyl transferase"/>
    <property type="match status" value="1"/>
</dbReference>
<dbReference type="NCBIfam" id="NF004163">
    <property type="entry name" value="PRK05627.1-6"/>
    <property type="match status" value="1"/>
</dbReference>
<evidence type="ECO:0000256" key="5">
    <source>
        <dbReference type="ARBA" id="ARBA00022643"/>
    </source>
</evidence>
<dbReference type="GO" id="GO:0005524">
    <property type="term" value="F:ATP binding"/>
    <property type="evidence" value="ECO:0007669"/>
    <property type="project" value="UniProtKB-UniRule"/>
</dbReference>
<dbReference type="PANTHER" id="PTHR22749">
    <property type="entry name" value="RIBOFLAVIN KINASE/FMN ADENYLYLTRANSFERASE"/>
    <property type="match status" value="1"/>
</dbReference>
<dbReference type="InterPro" id="IPR015865">
    <property type="entry name" value="Riboflavin_kinase_bac/euk"/>
</dbReference>
<evidence type="ECO:0000256" key="1">
    <source>
        <dbReference type="ARBA" id="ARBA00002121"/>
    </source>
</evidence>
<evidence type="ECO:0000256" key="6">
    <source>
        <dbReference type="ARBA" id="ARBA00022679"/>
    </source>
</evidence>
<dbReference type="Pfam" id="PF06574">
    <property type="entry name" value="FAD_syn"/>
    <property type="match status" value="1"/>
</dbReference>
<evidence type="ECO:0000256" key="2">
    <source>
        <dbReference type="ARBA" id="ARBA00004726"/>
    </source>
</evidence>
<dbReference type="AlphaFoldDB" id="A0A8J7K1M9"/>
<dbReference type="GO" id="GO:0009231">
    <property type="term" value="P:riboflavin biosynthetic process"/>
    <property type="evidence" value="ECO:0007669"/>
    <property type="project" value="InterPro"/>
</dbReference>
<accession>A0A8J7K1M9</accession>
<dbReference type="EMBL" id="JADFUA010000004">
    <property type="protein sequence ID" value="MBE9609446.1"/>
    <property type="molecule type" value="Genomic_DNA"/>
</dbReference>
<evidence type="ECO:0000256" key="4">
    <source>
        <dbReference type="ARBA" id="ARBA00022630"/>
    </source>
</evidence>
<evidence type="ECO:0000313" key="18">
    <source>
        <dbReference type="Proteomes" id="UP000604481"/>
    </source>
</evidence>
<evidence type="ECO:0000256" key="12">
    <source>
        <dbReference type="ARBA" id="ARBA00023268"/>
    </source>
</evidence>
<keyword evidence="10 15" id="KW-0274">FAD</keyword>
<dbReference type="GO" id="GO:0006747">
    <property type="term" value="P:FAD biosynthetic process"/>
    <property type="evidence" value="ECO:0007669"/>
    <property type="project" value="UniProtKB-UniRule"/>
</dbReference>
<dbReference type="NCBIfam" id="NF004160">
    <property type="entry name" value="PRK05627.1-3"/>
    <property type="match status" value="1"/>
</dbReference>
<keyword evidence="12" id="KW-0511">Multifunctional enzyme</keyword>
<evidence type="ECO:0000256" key="9">
    <source>
        <dbReference type="ARBA" id="ARBA00022777"/>
    </source>
</evidence>
<dbReference type="Pfam" id="PF01687">
    <property type="entry name" value="Flavokinase"/>
    <property type="match status" value="1"/>
</dbReference>
<keyword evidence="11 15" id="KW-0067">ATP-binding</keyword>
<dbReference type="GO" id="GO:0003919">
    <property type="term" value="F:FMN adenylyltransferase activity"/>
    <property type="evidence" value="ECO:0007669"/>
    <property type="project" value="UniProtKB-UniRule"/>
</dbReference>
<evidence type="ECO:0000256" key="15">
    <source>
        <dbReference type="PIRNR" id="PIRNR004491"/>
    </source>
</evidence>
<name>A0A8J7K1M9_9NEIS</name>